<evidence type="ECO:0000313" key="1">
    <source>
        <dbReference type="EMBL" id="QJA55134.1"/>
    </source>
</evidence>
<proteinExistence type="predicted"/>
<dbReference type="EMBL" id="MT144721">
    <property type="protein sequence ID" value="QJH98184.1"/>
    <property type="molecule type" value="Genomic_DNA"/>
</dbReference>
<accession>A0A6H2A5P0</accession>
<dbReference type="EMBL" id="MT144570">
    <property type="protein sequence ID" value="QJA55134.1"/>
    <property type="molecule type" value="Genomic_DNA"/>
</dbReference>
<gene>
    <name evidence="1" type="ORF">TM448A07195_0009</name>
    <name evidence="2" type="ORF">TM448B01247_0003</name>
</gene>
<name>A0A6H2A5P0_9ZZZZ</name>
<protein>
    <submittedName>
        <fullName evidence="1">Uncharacterized protein</fullName>
    </submittedName>
</protein>
<dbReference type="AlphaFoldDB" id="A0A6H2A5P0"/>
<reference evidence="1" key="1">
    <citation type="submission" date="2020-03" db="EMBL/GenBank/DDBJ databases">
        <title>The deep terrestrial virosphere.</title>
        <authorList>
            <person name="Holmfeldt K."/>
            <person name="Nilsson E."/>
            <person name="Simone D."/>
            <person name="Lopez-Fernandez M."/>
            <person name="Wu X."/>
            <person name="de Brujin I."/>
            <person name="Lundin D."/>
            <person name="Andersson A."/>
            <person name="Bertilsson S."/>
            <person name="Dopson M."/>
        </authorList>
    </citation>
    <scope>NUCLEOTIDE SEQUENCE</scope>
    <source>
        <strain evidence="1">TM448A07195</strain>
        <strain evidence="2">TM448B01247</strain>
    </source>
</reference>
<evidence type="ECO:0000313" key="2">
    <source>
        <dbReference type="EMBL" id="QJH98184.1"/>
    </source>
</evidence>
<organism evidence="1">
    <name type="scientific">viral metagenome</name>
    <dbReference type="NCBI Taxonomy" id="1070528"/>
    <lineage>
        <taxon>unclassified sequences</taxon>
        <taxon>metagenomes</taxon>
        <taxon>organismal metagenomes</taxon>
    </lineage>
</organism>
<sequence length="62" mass="6709">MNSKKSKNMMAEYDGHKGLETITHISKLIGPDLNHLSGRDLGLVMSAVNRAYHAGLAAKSTQ</sequence>